<evidence type="ECO:0008006" key="6">
    <source>
        <dbReference type="Google" id="ProtNLM"/>
    </source>
</evidence>
<dbReference type="InterPro" id="IPR036291">
    <property type="entry name" value="NAD(P)-bd_dom_sf"/>
</dbReference>
<dbReference type="InterPro" id="IPR002347">
    <property type="entry name" value="SDR_fam"/>
</dbReference>
<accession>A0AAJ8LRF2</accession>
<evidence type="ECO:0000256" key="1">
    <source>
        <dbReference type="ARBA" id="ARBA00006484"/>
    </source>
</evidence>
<dbReference type="InterPro" id="IPR052178">
    <property type="entry name" value="Sec_Metab_Biosynth_SDR"/>
</dbReference>
<dbReference type="Proteomes" id="UP000322225">
    <property type="component" value="Chromosome 11"/>
</dbReference>
<dbReference type="EMBL" id="CP144061">
    <property type="protein sequence ID" value="WWD21444.1"/>
    <property type="molecule type" value="Genomic_DNA"/>
</dbReference>
<dbReference type="PANTHER" id="PTHR43618">
    <property type="entry name" value="7-ALPHA-HYDROXYSTEROID DEHYDROGENASE"/>
    <property type="match status" value="1"/>
</dbReference>
<dbReference type="PRINTS" id="PR00081">
    <property type="entry name" value="GDHRDH"/>
</dbReference>
<name>A0AAJ8LRF2_9TREE</name>
<dbReference type="Pfam" id="PF00106">
    <property type="entry name" value="adh_short"/>
    <property type="match status" value="1"/>
</dbReference>
<keyword evidence="2" id="KW-0521">NADP</keyword>
<dbReference type="KEGG" id="ksn:43591932"/>
<dbReference type="GeneID" id="43591932"/>
<dbReference type="RefSeq" id="XP_065823823.1">
    <property type="nucleotide sequence ID" value="XM_065967751.1"/>
</dbReference>
<sequence>MSTPSFKIEDVFGVKGKIVVVTGGGSGIGKAITAGFVANGAKVYITGRRKEVLDGTAKEIGGDIIALQGDVSTKSGCKAIADAISAKESKIDVLINCAGVMKGWRTQIKDHNNPDEVEKLLWDGAEDDDFNYTNTINVNGVYFMTAALVPLLRKSDEPSVVVISSIAGLANQRAMGSVSYGASKVAIHLSTLLAGRLHPLKIRVNTICPGIFPSEMTGKSDTGGEGHEYSLGEQAFKAGKRSTVGRPGRPEEIVGPVLMLSSKAGGFLDGAMLTVDGGRLMGAGIHDGLRLPEDTYM</sequence>
<dbReference type="PANTHER" id="PTHR43618:SF4">
    <property type="entry name" value="SHORT CHAIN DEHYDROGENASE_REDUCTASE FAMILY (AFU_ORTHOLOGUE AFUA_7G04540)"/>
    <property type="match status" value="1"/>
</dbReference>
<proteinExistence type="inferred from homology"/>
<dbReference type="Gene3D" id="3.40.50.720">
    <property type="entry name" value="NAD(P)-binding Rossmann-like Domain"/>
    <property type="match status" value="1"/>
</dbReference>
<dbReference type="AlphaFoldDB" id="A0AAJ8LRF2"/>
<dbReference type="GO" id="GO:0016491">
    <property type="term" value="F:oxidoreductase activity"/>
    <property type="evidence" value="ECO:0007669"/>
    <property type="project" value="UniProtKB-KW"/>
</dbReference>
<reference evidence="4" key="1">
    <citation type="submission" date="2017-08" db="EMBL/GenBank/DDBJ databases">
        <authorList>
            <person name="Cuomo C."/>
            <person name="Billmyre B."/>
            <person name="Heitman J."/>
        </authorList>
    </citation>
    <scope>NUCLEOTIDE SEQUENCE</scope>
    <source>
        <strain evidence="4">CBS 12478</strain>
    </source>
</reference>
<reference evidence="4" key="2">
    <citation type="submission" date="2024-01" db="EMBL/GenBank/DDBJ databases">
        <title>Comparative genomics of Cryptococcus and Kwoniella reveals pathogenesis evolution and contrasting modes of karyotype evolution via chromosome fusion or intercentromeric recombination.</title>
        <authorList>
            <person name="Coelho M.A."/>
            <person name="David-Palma M."/>
            <person name="Shea T."/>
            <person name="Bowers K."/>
            <person name="McGinley-Smith S."/>
            <person name="Mohammad A.W."/>
            <person name="Gnirke A."/>
            <person name="Yurkov A.M."/>
            <person name="Nowrousian M."/>
            <person name="Sun S."/>
            <person name="Cuomo C.A."/>
            <person name="Heitman J."/>
        </authorList>
    </citation>
    <scope>NUCLEOTIDE SEQUENCE</scope>
    <source>
        <strain evidence="4">CBS 12478</strain>
    </source>
</reference>
<evidence type="ECO:0000256" key="2">
    <source>
        <dbReference type="ARBA" id="ARBA00022857"/>
    </source>
</evidence>
<evidence type="ECO:0000313" key="5">
    <source>
        <dbReference type="Proteomes" id="UP000322225"/>
    </source>
</evidence>
<evidence type="ECO:0000313" key="4">
    <source>
        <dbReference type="EMBL" id="WWD21444.1"/>
    </source>
</evidence>
<protein>
    <recommendedName>
        <fullName evidence="6">Rhamnolipids biosynthesis 3-oxoacyl-[acyl-carrier-protein] reductase</fullName>
    </recommendedName>
</protein>
<organism evidence="4 5">
    <name type="scientific">Kwoniella shandongensis</name>
    <dbReference type="NCBI Taxonomy" id="1734106"/>
    <lineage>
        <taxon>Eukaryota</taxon>
        <taxon>Fungi</taxon>
        <taxon>Dikarya</taxon>
        <taxon>Basidiomycota</taxon>
        <taxon>Agaricomycotina</taxon>
        <taxon>Tremellomycetes</taxon>
        <taxon>Tremellales</taxon>
        <taxon>Cryptococcaceae</taxon>
        <taxon>Kwoniella</taxon>
    </lineage>
</organism>
<dbReference type="SUPFAM" id="SSF51735">
    <property type="entry name" value="NAD(P)-binding Rossmann-fold domains"/>
    <property type="match status" value="1"/>
</dbReference>
<keyword evidence="3" id="KW-0560">Oxidoreductase</keyword>
<comment type="similarity">
    <text evidence="1">Belongs to the short-chain dehydrogenases/reductases (SDR) family.</text>
</comment>
<gene>
    <name evidence="4" type="ORF">CI109_105929</name>
</gene>
<evidence type="ECO:0000256" key="3">
    <source>
        <dbReference type="ARBA" id="ARBA00023002"/>
    </source>
</evidence>
<keyword evidence="5" id="KW-1185">Reference proteome</keyword>